<dbReference type="Proteomes" id="UP000593626">
    <property type="component" value="Chromosome"/>
</dbReference>
<dbReference type="EMBL" id="CP049742">
    <property type="protein sequence ID" value="QPC48457.1"/>
    <property type="molecule type" value="Genomic_DNA"/>
</dbReference>
<dbReference type="InterPro" id="IPR035218">
    <property type="entry name" value="DUF5327"/>
</dbReference>
<dbReference type="AlphaFoldDB" id="A0A7S8HH49"/>
<feature type="compositionally biased region" description="Polar residues" evidence="1">
    <location>
        <begin position="76"/>
        <end position="86"/>
    </location>
</feature>
<evidence type="ECO:0000256" key="1">
    <source>
        <dbReference type="SAM" id="MobiDB-lite"/>
    </source>
</evidence>
<reference evidence="2 3" key="1">
    <citation type="submission" date="2019-07" db="EMBL/GenBank/DDBJ databases">
        <title>Genome sequence of 2 isolates from Red Sea Mangroves.</title>
        <authorList>
            <person name="Sefrji F."/>
            <person name="Michoud G."/>
            <person name="Merlino G."/>
            <person name="Daffonchio D."/>
        </authorList>
    </citation>
    <scope>NUCLEOTIDE SEQUENCE [LARGE SCALE GENOMIC DNA]</scope>
    <source>
        <strain evidence="2 3">R1DC41</strain>
    </source>
</reference>
<organism evidence="2 3">
    <name type="scientific">Mangrovibacillus cuniculi</name>
    <dbReference type="NCBI Taxonomy" id="2593652"/>
    <lineage>
        <taxon>Bacteria</taxon>
        <taxon>Bacillati</taxon>
        <taxon>Bacillota</taxon>
        <taxon>Bacilli</taxon>
        <taxon>Bacillales</taxon>
        <taxon>Bacillaceae</taxon>
        <taxon>Mangrovibacillus</taxon>
    </lineage>
</organism>
<protein>
    <submittedName>
        <fullName evidence="2">YwdI family protein</fullName>
    </submittedName>
</protein>
<evidence type="ECO:0000313" key="2">
    <source>
        <dbReference type="EMBL" id="QPC48457.1"/>
    </source>
</evidence>
<keyword evidence="3" id="KW-1185">Reference proteome</keyword>
<feature type="region of interest" description="Disordered" evidence="1">
    <location>
        <begin position="28"/>
        <end position="86"/>
    </location>
</feature>
<accession>A0A7S8HH49</accession>
<name>A0A7S8HH49_9BACI</name>
<feature type="compositionally biased region" description="Polar residues" evidence="1">
    <location>
        <begin position="28"/>
        <end position="48"/>
    </location>
</feature>
<feature type="compositionally biased region" description="Low complexity" evidence="1">
    <location>
        <begin position="49"/>
        <end position="74"/>
    </location>
</feature>
<proteinExistence type="predicted"/>
<dbReference type="Pfam" id="PF17261">
    <property type="entry name" value="DUF5327"/>
    <property type="match status" value="1"/>
</dbReference>
<dbReference type="KEGG" id="mcui:G8O30_12775"/>
<sequence>MRAKQGTEANIQGHLYAIKTLAELVTEKNGSPTSAVPQVATNTGSYTAMQQPQVVTQSPQPSQPMSLSSQPLPSDDGSNGDSIFDF</sequence>
<gene>
    <name evidence="2" type="ORF">G8O30_12775</name>
</gene>
<evidence type="ECO:0000313" key="3">
    <source>
        <dbReference type="Proteomes" id="UP000593626"/>
    </source>
</evidence>